<accession>A0A9D0Z071</accession>
<protein>
    <submittedName>
        <fullName evidence="3">Carbon-nitrogen hydrolase family protein</fullName>
    </submittedName>
</protein>
<evidence type="ECO:0000313" key="3">
    <source>
        <dbReference type="EMBL" id="HIQ64018.1"/>
    </source>
</evidence>
<gene>
    <name evidence="3" type="ORF">IAA66_10640</name>
</gene>
<dbReference type="Gene3D" id="3.60.110.10">
    <property type="entry name" value="Carbon-nitrogen hydrolase"/>
    <property type="match status" value="1"/>
</dbReference>
<dbReference type="SUPFAM" id="SSF56317">
    <property type="entry name" value="Carbon-nitrogen hydrolase"/>
    <property type="match status" value="1"/>
</dbReference>
<dbReference type="InterPro" id="IPR036526">
    <property type="entry name" value="C-N_Hydrolase_sf"/>
</dbReference>
<dbReference type="Proteomes" id="UP000886819">
    <property type="component" value="Unassembled WGS sequence"/>
</dbReference>
<name>A0A9D0Z071_9FIRM</name>
<dbReference type="PANTHER" id="PTHR43674:SF2">
    <property type="entry name" value="BETA-UREIDOPROPIONASE"/>
    <property type="match status" value="1"/>
</dbReference>
<keyword evidence="1 3" id="KW-0378">Hydrolase</keyword>
<dbReference type="AlphaFoldDB" id="A0A9D0Z071"/>
<organism evidence="3 4">
    <name type="scientific">Candidatus Avichristensenella intestinipullorum</name>
    <dbReference type="NCBI Taxonomy" id="2840693"/>
    <lineage>
        <taxon>Bacteria</taxon>
        <taxon>Bacillati</taxon>
        <taxon>Bacillota</taxon>
        <taxon>Clostridia</taxon>
        <taxon>Candidatus Avichristensenella</taxon>
    </lineage>
</organism>
<comment type="caution">
    <text evidence="3">The sequence shown here is derived from an EMBL/GenBank/DDBJ whole genome shotgun (WGS) entry which is preliminary data.</text>
</comment>
<dbReference type="Pfam" id="PF00795">
    <property type="entry name" value="CN_hydrolase"/>
    <property type="match status" value="1"/>
</dbReference>
<dbReference type="PANTHER" id="PTHR43674">
    <property type="entry name" value="NITRILASE C965.09-RELATED"/>
    <property type="match status" value="1"/>
</dbReference>
<dbReference type="PROSITE" id="PS50263">
    <property type="entry name" value="CN_HYDROLASE"/>
    <property type="match status" value="1"/>
</dbReference>
<evidence type="ECO:0000259" key="2">
    <source>
        <dbReference type="PROSITE" id="PS50263"/>
    </source>
</evidence>
<dbReference type="InterPro" id="IPR003010">
    <property type="entry name" value="C-N_Hydrolase"/>
</dbReference>
<reference evidence="3" key="2">
    <citation type="journal article" date="2021" name="PeerJ">
        <title>Extensive microbial diversity within the chicken gut microbiome revealed by metagenomics and culture.</title>
        <authorList>
            <person name="Gilroy R."/>
            <person name="Ravi A."/>
            <person name="Getino M."/>
            <person name="Pursley I."/>
            <person name="Horton D.L."/>
            <person name="Alikhan N.F."/>
            <person name="Baker D."/>
            <person name="Gharbi K."/>
            <person name="Hall N."/>
            <person name="Watson M."/>
            <person name="Adriaenssens E.M."/>
            <person name="Foster-Nyarko E."/>
            <person name="Jarju S."/>
            <person name="Secka A."/>
            <person name="Antonio M."/>
            <person name="Oren A."/>
            <person name="Chaudhuri R.R."/>
            <person name="La Ragione R."/>
            <person name="Hildebrand F."/>
            <person name="Pallen M.J."/>
        </authorList>
    </citation>
    <scope>NUCLEOTIDE SEQUENCE</scope>
    <source>
        <strain evidence="3">ChiHile30-977</strain>
    </source>
</reference>
<sequence>MKIALASSHVVTKDVRYNAASIVRTLEQCRGRADLAVFGESMLQGFESLTWDYDTDCRMALSVHDPLVLQIGRAAEQNRVAVSFGMIEKEGDALFSSQLVLSAQGERIHCFHRVSEGWKACGCTDSHYRQGNGFDTFSYAGKTFSIGLCGDLWTEGRPEEMRRCHPDVVLWPVWCDFAPCEWNEKVKHEYAQQAALCGDLVLYVNPFCTDTFVSDAATGGAACFEKGRITAEIPAGSSGVLLVETA</sequence>
<proteinExistence type="predicted"/>
<feature type="domain" description="CN hydrolase" evidence="2">
    <location>
        <begin position="1"/>
        <end position="246"/>
    </location>
</feature>
<reference evidence="3" key="1">
    <citation type="submission" date="2020-10" db="EMBL/GenBank/DDBJ databases">
        <authorList>
            <person name="Gilroy R."/>
        </authorList>
    </citation>
    <scope>NUCLEOTIDE SEQUENCE</scope>
    <source>
        <strain evidence="3">ChiHile30-977</strain>
    </source>
</reference>
<evidence type="ECO:0000313" key="4">
    <source>
        <dbReference type="Proteomes" id="UP000886819"/>
    </source>
</evidence>
<dbReference type="InterPro" id="IPR050345">
    <property type="entry name" value="Aliph_Amidase/BUP"/>
</dbReference>
<dbReference type="GO" id="GO:0016811">
    <property type="term" value="F:hydrolase activity, acting on carbon-nitrogen (but not peptide) bonds, in linear amides"/>
    <property type="evidence" value="ECO:0007669"/>
    <property type="project" value="TreeGrafter"/>
</dbReference>
<dbReference type="EMBL" id="DVFI01000147">
    <property type="protein sequence ID" value="HIQ64018.1"/>
    <property type="molecule type" value="Genomic_DNA"/>
</dbReference>
<evidence type="ECO:0000256" key="1">
    <source>
        <dbReference type="ARBA" id="ARBA00022801"/>
    </source>
</evidence>